<organism evidence="2">
    <name type="scientific">Trichophyton rubrum CBS 288.86</name>
    <dbReference type="NCBI Taxonomy" id="1215330"/>
    <lineage>
        <taxon>Eukaryota</taxon>
        <taxon>Fungi</taxon>
        <taxon>Dikarya</taxon>
        <taxon>Ascomycota</taxon>
        <taxon>Pezizomycotina</taxon>
        <taxon>Eurotiomycetes</taxon>
        <taxon>Eurotiomycetidae</taxon>
        <taxon>Onygenales</taxon>
        <taxon>Arthrodermataceae</taxon>
        <taxon>Trichophyton</taxon>
    </lineage>
</organism>
<accession>A0A022W5E7</accession>
<evidence type="ECO:0000256" key="1">
    <source>
        <dbReference type="SAM" id="Phobius"/>
    </source>
</evidence>
<dbReference type="HOGENOM" id="CLU_028537_0_0_1"/>
<feature type="transmembrane region" description="Helical" evidence="1">
    <location>
        <begin position="20"/>
        <end position="53"/>
    </location>
</feature>
<sequence length="635" mass="70906">MVSSFVATTLAVGHNAVKSILFRIAGLCLQVGMFKFFALIASVTNAFTAYLMFTEDYIQRTLFVFSRGFTHQAVIVFSFTILLLTSGLYDTLLWGLDSPGYVSLKRNVTASSLKDQLLRRPGYVVFSSTRPEDFDTLDRHFADGMNGNLFQSHLNFSLTGNVDLGKPEPVPPTQKFNLQKNIGPRIWLDSEGFSVSPDTYVTTSSISNLERKEYYICPWITVTEGESASWECSFDNIHAGQFVRTPLGQPEIHWDDITDQSYLSEYMRPNREDNPWSFLGSGGDTAMMKQMFTVTKGRRRHTFLENVMKVSAVYDHNQPFPRDSVHDLVKRTWSLDPSQWDDPYITKITEKIRHGVSNNTSFQFGSVQKSGNNTVLQFHYEYLNLVATESVVVFSLFRISLINITIIRSETLPEPVKPLEACDHYYHNRATGGKVYGTSCYEQGSSNKTGARFFGQIDSSSVLVIGGTLGDGSTNVSSVALNQKGFQWVANNTEKLDNLVLSRGYIMAIDPGLVTLETSKVQAAMSPLQVLLVILPIIFCAAIWAWLWLQVDPHYSNSLLANLYATTNVGDTNTSADPGYIHTMPDIGLVKKDGKVEMATSTGVFIHNHSETVGDVGIEHQQTDPRGHYTPIQNP</sequence>
<feature type="transmembrane region" description="Helical" evidence="1">
    <location>
        <begin position="74"/>
        <end position="96"/>
    </location>
</feature>
<evidence type="ECO:0000313" key="2">
    <source>
        <dbReference type="EMBL" id="EZF53557.1"/>
    </source>
</evidence>
<protein>
    <submittedName>
        <fullName evidence="2">Uncharacterized protein</fullName>
    </submittedName>
</protein>
<feature type="transmembrane region" description="Helical" evidence="1">
    <location>
        <begin position="528"/>
        <end position="549"/>
    </location>
</feature>
<dbReference type="AlphaFoldDB" id="A0A022W5E7"/>
<keyword evidence="1" id="KW-0472">Membrane</keyword>
<gene>
    <name evidence="2" type="ORF">H103_03536</name>
</gene>
<proteinExistence type="predicted"/>
<reference evidence="2" key="1">
    <citation type="submission" date="2014-02" db="EMBL/GenBank/DDBJ databases">
        <title>The Genome Sequence of Trichophyton rubrum (morphotype fischeri) CBS 288.86.</title>
        <authorList>
            <consortium name="The Broad Institute Genomics Platform"/>
            <person name="Cuomo C.A."/>
            <person name="White T.C."/>
            <person name="Graser Y."/>
            <person name="Martinez-Rossi N."/>
            <person name="Heitman J."/>
            <person name="Young S.K."/>
            <person name="Zeng Q."/>
            <person name="Gargeya S."/>
            <person name="Abouelleil A."/>
            <person name="Alvarado L."/>
            <person name="Chapman S.B."/>
            <person name="Gainer-Dewar J."/>
            <person name="Goldberg J."/>
            <person name="Griggs A."/>
            <person name="Gujja S."/>
            <person name="Hansen M."/>
            <person name="Howarth C."/>
            <person name="Imamovic A."/>
            <person name="Larimer J."/>
            <person name="Martinez D."/>
            <person name="Murphy C."/>
            <person name="Pearson M.D."/>
            <person name="Persinoti G."/>
            <person name="Poon T."/>
            <person name="Priest M."/>
            <person name="Roberts A.D."/>
            <person name="Saif S."/>
            <person name="Shea T.D."/>
            <person name="Sykes S.N."/>
            <person name="Wortman J."/>
            <person name="Nusbaum C."/>
            <person name="Birren B."/>
        </authorList>
    </citation>
    <scope>NUCLEOTIDE SEQUENCE [LARGE SCALE GENOMIC DNA]</scope>
    <source>
        <strain evidence="2">CBS 288.86</strain>
    </source>
</reference>
<dbReference type="Proteomes" id="UP000023758">
    <property type="component" value="Unassembled WGS sequence"/>
</dbReference>
<dbReference type="OrthoDB" id="5348845at2759"/>
<dbReference type="EMBL" id="KK207815">
    <property type="protein sequence ID" value="EZF53557.1"/>
    <property type="molecule type" value="Genomic_DNA"/>
</dbReference>
<keyword evidence="1" id="KW-0812">Transmembrane</keyword>
<name>A0A022W5E7_TRIRU</name>
<keyword evidence="1" id="KW-1133">Transmembrane helix</keyword>